<reference evidence="2" key="1">
    <citation type="journal article" date="2019" name="Int. J. Syst. Evol. Microbiol.">
        <title>The Global Catalogue of Microorganisms (GCM) 10K type strain sequencing project: providing services to taxonomists for standard genome sequencing and annotation.</title>
        <authorList>
            <consortium name="The Broad Institute Genomics Platform"/>
            <consortium name="The Broad Institute Genome Sequencing Center for Infectious Disease"/>
            <person name="Wu L."/>
            <person name="Ma J."/>
        </authorList>
    </citation>
    <scope>NUCLEOTIDE SEQUENCE [LARGE SCALE GENOMIC DNA]</scope>
    <source>
        <strain evidence="2">KCTC 42808</strain>
    </source>
</reference>
<keyword evidence="2" id="KW-1185">Reference proteome</keyword>
<evidence type="ECO:0000313" key="1">
    <source>
        <dbReference type="EMBL" id="MFD2542601.1"/>
    </source>
</evidence>
<dbReference type="RefSeq" id="WP_379903643.1">
    <property type="nucleotide sequence ID" value="NZ_JBHULM010000011.1"/>
</dbReference>
<protein>
    <recommendedName>
        <fullName evidence="3">Lipocalin-like domain-containing protein</fullName>
    </recommendedName>
</protein>
<evidence type="ECO:0008006" key="3">
    <source>
        <dbReference type="Google" id="ProtNLM"/>
    </source>
</evidence>
<organism evidence="1 2">
    <name type="scientific">Lacinutrix gracilariae</name>
    <dbReference type="NCBI Taxonomy" id="1747198"/>
    <lineage>
        <taxon>Bacteria</taxon>
        <taxon>Pseudomonadati</taxon>
        <taxon>Bacteroidota</taxon>
        <taxon>Flavobacteriia</taxon>
        <taxon>Flavobacteriales</taxon>
        <taxon>Flavobacteriaceae</taxon>
        <taxon>Lacinutrix</taxon>
    </lineage>
</organism>
<evidence type="ECO:0000313" key="2">
    <source>
        <dbReference type="Proteomes" id="UP001597467"/>
    </source>
</evidence>
<accession>A0ABW5K447</accession>
<name>A0ABW5K447_9FLAO</name>
<dbReference type="Proteomes" id="UP001597467">
    <property type="component" value="Unassembled WGS sequence"/>
</dbReference>
<dbReference type="EMBL" id="JBHULM010000011">
    <property type="protein sequence ID" value="MFD2542601.1"/>
    <property type="molecule type" value="Genomic_DNA"/>
</dbReference>
<sequence length="345" mass="37767">MKISKQLHKYVNTLNAMSKTLKITFGTLLTLALLSSCNPNDDGEPNYVSSNTPTSQEFESIREQALENVTQSFQFNADDGNINLTSNNGVSISINGNCLTKNGNPVTGIVDLEYIELFQKGHMLTTNKPTMGIMPGGEKALLISGGEFFLEATQDGVTLETNCPLQLLVPASLTGTPDNNMILWTGFIDENGDLAWDEMDNGPDGQGENGVFTEGSQYYAFFGAFGWTNIDKFYNDPRPKTTIKAAVPEGYDNTNSAIYLSYDGEDSGLAHLDSYDPIDELFSEHYGQIPIGLECHLIFVTEEAGNWRYAIKAVTIAENDIITFSISETDIATEAELTTIINNLP</sequence>
<comment type="caution">
    <text evidence="1">The sequence shown here is derived from an EMBL/GenBank/DDBJ whole genome shotgun (WGS) entry which is preliminary data.</text>
</comment>
<gene>
    <name evidence="1" type="ORF">ACFSSB_09765</name>
</gene>
<proteinExistence type="predicted"/>